<dbReference type="RefSeq" id="WP_344977061.1">
    <property type="nucleotide sequence ID" value="NZ_BAAAVI010000043.1"/>
</dbReference>
<protein>
    <submittedName>
        <fullName evidence="2">Uncharacterized protein</fullName>
    </submittedName>
</protein>
<keyword evidence="3" id="KW-1185">Reference proteome</keyword>
<feature type="region of interest" description="Disordered" evidence="1">
    <location>
        <begin position="1"/>
        <end position="23"/>
    </location>
</feature>
<dbReference type="EMBL" id="BAAAVI010000043">
    <property type="protein sequence ID" value="GAA2888899.1"/>
    <property type="molecule type" value="Genomic_DNA"/>
</dbReference>
<proteinExistence type="predicted"/>
<name>A0ABN3W3Y9_9ACTN</name>
<evidence type="ECO:0000313" key="2">
    <source>
        <dbReference type="EMBL" id="GAA2888899.1"/>
    </source>
</evidence>
<comment type="caution">
    <text evidence="2">The sequence shown here is derived from an EMBL/GenBank/DDBJ whole genome shotgun (WGS) entry which is preliminary data.</text>
</comment>
<accession>A0ABN3W3Y9</accession>
<gene>
    <name evidence="2" type="ORF">GCM10010517_52960</name>
</gene>
<evidence type="ECO:0000313" key="3">
    <source>
        <dbReference type="Proteomes" id="UP001500831"/>
    </source>
</evidence>
<reference evidence="2 3" key="1">
    <citation type="journal article" date="2019" name="Int. J. Syst. Evol. Microbiol.">
        <title>The Global Catalogue of Microorganisms (GCM) 10K type strain sequencing project: providing services to taxonomists for standard genome sequencing and annotation.</title>
        <authorList>
            <consortium name="The Broad Institute Genomics Platform"/>
            <consortium name="The Broad Institute Genome Sequencing Center for Infectious Disease"/>
            <person name="Wu L."/>
            <person name="Ma J."/>
        </authorList>
    </citation>
    <scope>NUCLEOTIDE SEQUENCE [LARGE SCALE GENOMIC DNA]</scope>
    <source>
        <strain evidence="2 3">JCM 6242</strain>
    </source>
</reference>
<evidence type="ECO:0000256" key="1">
    <source>
        <dbReference type="SAM" id="MobiDB-lite"/>
    </source>
</evidence>
<sequence length="72" mass="7781">MTVTVVQPGATEGPGNRPPALGQPSAAVVLENAALVAARTKTAEIRPDQWFYMKESQHLPRTGENELPAFEH</sequence>
<organism evidence="2 3">
    <name type="scientific">Streptosporangium fragile</name>
    <dbReference type="NCBI Taxonomy" id="46186"/>
    <lineage>
        <taxon>Bacteria</taxon>
        <taxon>Bacillati</taxon>
        <taxon>Actinomycetota</taxon>
        <taxon>Actinomycetes</taxon>
        <taxon>Streptosporangiales</taxon>
        <taxon>Streptosporangiaceae</taxon>
        <taxon>Streptosporangium</taxon>
    </lineage>
</organism>
<dbReference type="Proteomes" id="UP001500831">
    <property type="component" value="Unassembled WGS sequence"/>
</dbReference>